<dbReference type="Proteomes" id="UP000044841">
    <property type="component" value="Unassembled WGS sequence"/>
</dbReference>
<keyword evidence="3" id="KW-1185">Reference proteome</keyword>
<dbReference type="EMBL" id="CYGV01001416">
    <property type="protein sequence ID" value="CUA74183.1"/>
    <property type="molecule type" value="Genomic_DNA"/>
</dbReference>
<dbReference type="PANTHER" id="PTHR23257">
    <property type="entry name" value="SERINE-THREONINE PROTEIN KINASE"/>
    <property type="match status" value="1"/>
</dbReference>
<name>A0A0K6G6D2_9AGAM</name>
<protein>
    <recommendedName>
        <fullName evidence="1">Protein kinase domain-containing protein</fullName>
    </recommendedName>
</protein>
<dbReference type="SUPFAM" id="SSF56112">
    <property type="entry name" value="Protein kinase-like (PK-like)"/>
    <property type="match status" value="1"/>
</dbReference>
<feature type="domain" description="Protein kinase" evidence="1">
    <location>
        <begin position="1"/>
        <end position="184"/>
    </location>
</feature>
<proteinExistence type="predicted"/>
<evidence type="ECO:0000313" key="2">
    <source>
        <dbReference type="EMBL" id="CUA74183.1"/>
    </source>
</evidence>
<evidence type="ECO:0000313" key="3">
    <source>
        <dbReference type="Proteomes" id="UP000044841"/>
    </source>
</evidence>
<dbReference type="GO" id="GO:0005737">
    <property type="term" value="C:cytoplasm"/>
    <property type="evidence" value="ECO:0007669"/>
    <property type="project" value="TreeGrafter"/>
</dbReference>
<dbReference type="GO" id="GO:0004672">
    <property type="term" value="F:protein kinase activity"/>
    <property type="evidence" value="ECO:0007669"/>
    <property type="project" value="InterPro"/>
</dbReference>
<gene>
    <name evidence="2" type="ORF">RSOLAG22IIIB_11019</name>
</gene>
<organism evidence="2 3">
    <name type="scientific">Rhizoctonia solani</name>
    <dbReference type="NCBI Taxonomy" id="456999"/>
    <lineage>
        <taxon>Eukaryota</taxon>
        <taxon>Fungi</taxon>
        <taxon>Dikarya</taxon>
        <taxon>Basidiomycota</taxon>
        <taxon>Agaricomycotina</taxon>
        <taxon>Agaricomycetes</taxon>
        <taxon>Cantharellales</taxon>
        <taxon>Ceratobasidiaceae</taxon>
        <taxon>Rhizoctonia</taxon>
    </lineage>
</organism>
<dbReference type="InterPro" id="IPR050167">
    <property type="entry name" value="Ser_Thr_protein_kinase"/>
</dbReference>
<dbReference type="InterPro" id="IPR000719">
    <property type="entry name" value="Prot_kinase_dom"/>
</dbReference>
<sequence>MQNGFSIRNPMHGNVSHGDRIQFCIDLAGTVEHLHDKGIVNEGIKDAIVSDTGDIQLVDFGSAALVEYATRLFTRTSSQLAFNVRFTAPEILDETSKNYTTESDVYALGMSILHILTGKLPYAEDSNMRVLANVFRGVLPPRPAFDDTLWGQHTKDKLWGLLMRCWEHNPNLRPRATEVKQALIDIEQELNT</sequence>
<dbReference type="GO" id="GO:0007165">
    <property type="term" value="P:signal transduction"/>
    <property type="evidence" value="ECO:0007669"/>
    <property type="project" value="TreeGrafter"/>
</dbReference>
<accession>A0A0K6G6D2</accession>
<dbReference type="GO" id="GO:0005524">
    <property type="term" value="F:ATP binding"/>
    <property type="evidence" value="ECO:0007669"/>
    <property type="project" value="InterPro"/>
</dbReference>
<dbReference type="PROSITE" id="PS50011">
    <property type="entry name" value="PROTEIN_KINASE_DOM"/>
    <property type="match status" value="1"/>
</dbReference>
<dbReference type="Pfam" id="PF00069">
    <property type="entry name" value="Pkinase"/>
    <property type="match status" value="1"/>
</dbReference>
<dbReference type="InterPro" id="IPR011009">
    <property type="entry name" value="Kinase-like_dom_sf"/>
</dbReference>
<dbReference type="Gene3D" id="1.10.510.10">
    <property type="entry name" value="Transferase(Phosphotransferase) domain 1"/>
    <property type="match status" value="1"/>
</dbReference>
<dbReference type="AlphaFoldDB" id="A0A0K6G6D2"/>
<dbReference type="SMART" id="SM00220">
    <property type="entry name" value="S_TKc"/>
    <property type="match status" value="1"/>
</dbReference>
<reference evidence="2 3" key="1">
    <citation type="submission" date="2015-07" db="EMBL/GenBank/DDBJ databases">
        <authorList>
            <person name="Noorani M."/>
        </authorList>
    </citation>
    <scope>NUCLEOTIDE SEQUENCE [LARGE SCALE GENOMIC DNA]</scope>
    <source>
        <strain evidence="2">BBA 69670</strain>
    </source>
</reference>
<evidence type="ECO:0000259" key="1">
    <source>
        <dbReference type="PROSITE" id="PS50011"/>
    </source>
</evidence>